<dbReference type="InterPro" id="IPR012910">
    <property type="entry name" value="Plug_dom"/>
</dbReference>
<evidence type="ECO:0000256" key="2">
    <source>
        <dbReference type="ARBA" id="ARBA00009810"/>
    </source>
</evidence>
<dbReference type="PANTHER" id="PTHR47234:SF2">
    <property type="entry name" value="TONB-DEPENDENT RECEPTOR"/>
    <property type="match status" value="1"/>
</dbReference>
<dbReference type="Pfam" id="PF00593">
    <property type="entry name" value="TonB_dep_Rec_b-barrel"/>
    <property type="match status" value="1"/>
</dbReference>
<keyword evidence="3 10" id="KW-0813">Transport</keyword>
<dbReference type="GO" id="GO:0009279">
    <property type="term" value="C:cell outer membrane"/>
    <property type="evidence" value="ECO:0007669"/>
    <property type="project" value="UniProtKB-SubCell"/>
</dbReference>
<evidence type="ECO:0000256" key="6">
    <source>
        <dbReference type="ARBA" id="ARBA00023077"/>
    </source>
</evidence>
<keyword evidence="7 10" id="KW-0472">Membrane</keyword>
<gene>
    <name evidence="15" type="ORF">KDM89_04275</name>
</gene>
<dbReference type="RefSeq" id="WP_212686713.1">
    <property type="nucleotide sequence ID" value="NZ_JAGSPN010000002.1"/>
</dbReference>
<evidence type="ECO:0000256" key="5">
    <source>
        <dbReference type="ARBA" id="ARBA00022692"/>
    </source>
</evidence>
<evidence type="ECO:0000256" key="1">
    <source>
        <dbReference type="ARBA" id="ARBA00004571"/>
    </source>
</evidence>
<protein>
    <submittedName>
        <fullName evidence="15">TonB-dependent receptor</fullName>
    </submittedName>
</protein>
<keyword evidence="8 15" id="KW-0675">Receptor</keyword>
<reference evidence="15" key="1">
    <citation type="submission" date="2021-04" db="EMBL/GenBank/DDBJ databases">
        <title>novel species isolated from subtropical streams in China.</title>
        <authorList>
            <person name="Lu H."/>
        </authorList>
    </citation>
    <scope>NUCLEOTIDE SEQUENCE</scope>
    <source>
        <strain evidence="15">LFS511W</strain>
    </source>
</reference>
<proteinExistence type="inferred from homology"/>
<keyword evidence="4 10" id="KW-1134">Transmembrane beta strand</keyword>
<keyword evidence="5 10" id="KW-0812">Transmembrane</keyword>
<accession>A0A941DJY1</accession>
<sequence length="942" mass="103131">MNKLPQLKKMTLAIALCIGTSPSVFAQTADNTDKDAKKDVPQRVVVTGSNIKRIDVETAAPLQIISRKEIQQSGAITAKDILELTTSNDRSALSDLGGSNSWASGSSGASLRNLGVNSTLVLINGRRLPNYGFADGTKDTFVNIDSIPASAVDRVEILRDGASAIYGSAAIGGVINIITRKNVTGVEIGGNFSGSTEETKFNRNQTASITVGMGEFAKDGYNAYISMDVFRRNSYSLDYANLRLPDWYKTLNKFNDPNVPGNYLSSYSWPGNYYGRYPANYADPKLAGKLINTPAPGCAANNIVDGLCRFNGNENVDQMPGADRVLIHSQGTLRINENLTGWAEIQLANVQSTYHTAIARLNSGAASSWYDSIKGEMQYYTDPSLPAGHAFNPYSFPIGMQYRFADNPDMFKNVGGSQQYRVVTGLQGSNFGWEWDTSVGTMLNRAHQRQQLYKDRYAFADAITSGEYKFGQKNSQALLDRMFPVMGSDGKSTESWIDLKGNRELMELGGGPLTLVLGGDIRRESLLHKSMDNILAAQIVGFSGVSISGNRNVYAAFAELDAPVSKRLNLNFALRADKSGPTATEFIPKSSASFNVNDSVKLRASASRGYRAPSLPETGNGGVSWFTSGDDPKRCADADAIYEALQKGNATDKQNAETAYYSGCNVGFPVAITPNKNLQPERSAVYGLGVVLQPTKTMSLTFDWWSVHRRNEISTFDNDYILNREDSIPGQVIRDTISDKDKELAARASELAGTPLSFKTGKILGIRNMYVNMGQTKVSGLDFSVKDSWNFGEYGKLNAGIEGTYMLNMQWFDIDKGQLDDGQVGYRNYPRLTSNFMLSWSKGPWSVSSRTRFVSATRMAFSTYDTTNYQQYCDKLGATGEGCKKSYDIVTGAGMSYSGFKNAELGLDIGNIFNRPDPVLYTLGSGLPLRGRTFNVWGRYKF</sequence>
<evidence type="ECO:0000256" key="9">
    <source>
        <dbReference type="ARBA" id="ARBA00023237"/>
    </source>
</evidence>
<comment type="caution">
    <text evidence="15">The sequence shown here is derived from an EMBL/GenBank/DDBJ whole genome shotgun (WGS) entry which is preliminary data.</text>
</comment>
<evidence type="ECO:0000256" key="4">
    <source>
        <dbReference type="ARBA" id="ARBA00022452"/>
    </source>
</evidence>
<feature type="domain" description="TonB-dependent receptor-like beta-barrel" evidence="13">
    <location>
        <begin position="394"/>
        <end position="911"/>
    </location>
</feature>
<dbReference type="Gene3D" id="2.170.130.10">
    <property type="entry name" value="TonB-dependent receptor, plug domain"/>
    <property type="match status" value="1"/>
</dbReference>
<keyword evidence="16" id="KW-1185">Reference proteome</keyword>
<dbReference type="Pfam" id="PF07715">
    <property type="entry name" value="Plug"/>
    <property type="match status" value="1"/>
</dbReference>
<keyword evidence="6 11" id="KW-0798">TonB box</keyword>
<comment type="similarity">
    <text evidence="2 10 11">Belongs to the TonB-dependent receptor family.</text>
</comment>
<name>A0A941DJY1_9BURK</name>
<evidence type="ECO:0000256" key="10">
    <source>
        <dbReference type="PROSITE-ProRule" id="PRU01360"/>
    </source>
</evidence>
<dbReference type="SUPFAM" id="SSF56935">
    <property type="entry name" value="Porins"/>
    <property type="match status" value="1"/>
</dbReference>
<feature type="signal peptide" evidence="12">
    <location>
        <begin position="1"/>
        <end position="26"/>
    </location>
</feature>
<keyword evidence="12" id="KW-0732">Signal</keyword>
<dbReference type="InterPro" id="IPR036942">
    <property type="entry name" value="Beta-barrel_TonB_sf"/>
</dbReference>
<feature type="domain" description="TonB-dependent receptor plug" evidence="14">
    <location>
        <begin position="57"/>
        <end position="174"/>
    </location>
</feature>
<dbReference type="PROSITE" id="PS52016">
    <property type="entry name" value="TONB_DEPENDENT_REC_3"/>
    <property type="match status" value="1"/>
</dbReference>
<evidence type="ECO:0000259" key="13">
    <source>
        <dbReference type="Pfam" id="PF00593"/>
    </source>
</evidence>
<keyword evidence="9 10" id="KW-0998">Cell outer membrane</keyword>
<feature type="chain" id="PRO_5037442191" evidence="12">
    <location>
        <begin position="27"/>
        <end position="942"/>
    </location>
</feature>
<dbReference type="Proteomes" id="UP000680067">
    <property type="component" value="Unassembled WGS sequence"/>
</dbReference>
<evidence type="ECO:0000313" key="16">
    <source>
        <dbReference type="Proteomes" id="UP000680067"/>
    </source>
</evidence>
<dbReference type="AlphaFoldDB" id="A0A941DJY1"/>
<organism evidence="15 16">
    <name type="scientific">Undibacterium luofuense</name>
    <dbReference type="NCBI Taxonomy" id="2828733"/>
    <lineage>
        <taxon>Bacteria</taxon>
        <taxon>Pseudomonadati</taxon>
        <taxon>Pseudomonadota</taxon>
        <taxon>Betaproteobacteria</taxon>
        <taxon>Burkholderiales</taxon>
        <taxon>Oxalobacteraceae</taxon>
        <taxon>Undibacterium</taxon>
    </lineage>
</organism>
<dbReference type="PANTHER" id="PTHR47234">
    <property type="match status" value="1"/>
</dbReference>
<dbReference type="InterPro" id="IPR037066">
    <property type="entry name" value="Plug_dom_sf"/>
</dbReference>
<dbReference type="InterPro" id="IPR039426">
    <property type="entry name" value="TonB-dep_rcpt-like"/>
</dbReference>
<dbReference type="InterPro" id="IPR000531">
    <property type="entry name" value="Beta-barrel_TonB"/>
</dbReference>
<evidence type="ECO:0000256" key="11">
    <source>
        <dbReference type="RuleBase" id="RU003357"/>
    </source>
</evidence>
<evidence type="ECO:0000256" key="7">
    <source>
        <dbReference type="ARBA" id="ARBA00023136"/>
    </source>
</evidence>
<evidence type="ECO:0000256" key="8">
    <source>
        <dbReference type="ARBA" id="ARBA00023170"/>
    </source>
</evidence>
<evidence type="ECO:0000256" key="3">
    <source>
        <dbReference type="ARBA" id="ARBA00022448"/>
    </source>
</evidence>
<dbReference type="EMBL" id="JAGSPN010000002">
    <property type="protein sequence ID" value="MBR7781350.1"/>
    <property type="molecule type" value="Genomic_DNA"/>
</dbReference>
<evidence type="ECO:0000313" key="15">
    <source>
        <dbReference type="EMBL" id="MBR7781350.1"/>
    </source>
</evidence>
<comment type="subcellular location">
    <subcellularLocation>
        <location evidence="1 10">Cell outer membrane</location>
        <topology evidence="1 10">Multi-pass membrane protein</topology>
    </subcellularLocation>
</comment>
<evidence type="ECO:0000256" key="12">
    <source>
        <dbReference type="SAM" id="SignalP"/>
    </source>
</evidence>
<evidence type="ECO:0000259" key="14">
    <source>
        <dbReference type="Pfam" id="PF07715"/>
    </source>
</evidence>
<dbReference type="Gene3D" id="2.40.170.20">
    <property type="entry name" value="TonB-dependent receptor, beta-barrel domain"/>
    <property type="match status" value="1"/>
</dbReference>